<accession>Q3BZU4</accession>
<gene>
    <name evidence="1" type="ordered locus">XCVd0160</name>
</gene>
<sequence>MALVVHGDGCMTNLHAMRRKVHADSLKPRNIELVPATGALGIQFERGSNRGGGFRRCGVVHMAIPSEWTLNLTSGQPSAEVFDPVARRAQGDESIEALQQQAFVERPHLVAFHRMLVSLTAADLASAARGGRDQRLEAGPGGHTYIAADVLVPAAGRDQFDAEAWLSGHGHGLLRCSRKCTIIVRSKACK</sequence>
<protein>
    <submittedName>
        <fullName evidence="1">Uncharacterized protein</fullName>
    </submittedName>
</protein>
<keyword evidence="1" id="KW-0614">Plasmid</keyword>
<dbReference type="HOGENOM" id="CLU_1495630_0_0_6"/>
<proteinExistence type="predicted"/>
<geneLocation type="plasmid" evidence="1 2">
    <name>pXCV183</name>
</geneLocation>
<reference evidence="1 2" key="1">
    <citation type="journal article" date="2005" name="J. Bacteriol.">
        <title>Insights into genome plasticity and pathogenicity of the plant pathogenic Bacterium Xanthomonas campestris pv. vesicatoria revealed by the complete genome sequence.</title>
        <authorList>
            <person name="Thieme F."/>
            <person name="Koebnik R."/>
            <person name="Bekel T."/>
            <person name="Berger C."/>
            <person name="Boch J."/>
            <person name="Buettner D."/>
            <person name="Caldana C."/>
            <person name="Gaigalat L."/>
            <person name="Goesmann A."/>
            <person name="Kay S."/>
            <person name="Kirchner O."/>
            <person name="Lanz C."/>
            <person name="Linke B."/>
            <person name="McHardy A.C."/>
            <person name="Meyer F."/>
            <person name="Mittenhuber G."/>
            <person name="Nies D.H."/>
            <person name="Niesbach-Kloesgen U."/>
            <person name="Patschkowski T."/>
            <person name="Rueckert C."/>
            <person name="Rupp O."/>
            <person name="Schneicker S."/>
            <person name="Schuster S.C."/>
            <person name="Vorhoelter F.J."/>
            <person name="Weber E."/>
            <person name="Puehler A."/>
            <person name="Bonas U."/>
            <person name="Bartels D."/>
            <person name="Kaiser O."/>
        </authorList>
    </citation>
    <scope>NUCLEOTIDE SEQUENCE [LARGE SCALE GENOMIC DNA]</scope>
    <source>
        <strain evidence="1 2">85-10</strain>
        <plasmid evidence="1 2">pXCV183</plasmid>
    </source>
</reference>
<organism evidence="2">
    <name type="scientific">Xanthomonas euvesicatoria pv. vesicatoria (strain 85-10)</name>
    <name type="common">Xanthomonas campestris pv. vesicatoria</name>
    <dbReference type="NCBI Taxonomy" id="316273"/>
    <lineage>
        <taxon>Bacteria</taxon>
        <taxon>Pseudomonadati</taxon>
        <taxon>Pseudomonadota</taxon>
        <taxon>Gammaproteobacteria</taxon>
        <taxon>Lysobacterales</taxon>
        <taxon>Lysobacteraceae</taxon>
        <taxon>Xanthomonas</taxon>
    </lineage>
</organism>
<dbReference type="EMBL" id="AM039951">
    <property type="protein sequence ID" value="CAJ19972.1"/>
    <property type="molecule type" value="Genomic_DNA"/>
</dbReference>
<name>Q3BZU4_XANE5</name>
<dbReference type="AlphaFoldDB" id="Q3BZU4"/>
<evidence type="ECO:0000313" key="2">
    <source>
        <dbReference type="Proteomes" id="UP000007069"/>
    </source>
</evidence>
<dbReference type="KEGG" id="xcv:XCVd0160"/>
<dbReference type="Proteomes" id="UP000007069">
    <property type="component" value="Plasmid pXCV183"/>
</dbReference>
<evidence type="ECO:0000313" key="1">
    <source>
        <dbReference type="EMBL" id="CAJ19972.1"/>
    </source>
</evidence>